<gene>
    <name evidence="1" type="ORF">CV83915_03199</name>
</gene>
<evidence type="ECO:0000313" key="2">
    <source>
        <dbReference type="Proteomes" id="UP000236551"/>
    </source>
</evidence>
<evidence type="ECO:0008006" key="3">
    <source>
        <dbReference type="Google" id="ProtNLM"/>
    </source>
</evidence>
<dbReference type="Proteomes" id="UP000236551">
    <property type="component" value="Chromosome"/>
</dbReference>
<dbReference type="EMBL" id="CP024978">
    <property type="protein sequence ID" value="ATZ33498.1"/>
    <property type="molecule type" value="Genomic_DNA"/>
</dbReference>
<name>A0A2H4TVD4_ECOLX</name>
<dbReference type="PROSITE" id="PS51257">
    <property type="entry name" value="PROKAR_LIPOPROTEIN"/>
    <property type="match status" value="1"/>
</dbReference>
<reference evidence="1 2" key="1">
    <citation type="submission" date="2017-11" db="EMBL/GenBank/DDBJ databases">
        <title>Escherichia coli CV839-15 Genome sequencing and assembly.</title>
        <authorList>
            <person name="Li Z."/>
            <person name="Song N."/>
            <person name="Li W."/>
            <person name="Philip H.R."/>
            <person name="Bu Z."/>
            <person name="Siguo L."/>
        </authorList>
    </citation>
    <scope>NUCLEOTIDE SEQUENCE [LARGE SCALE GENOMIC DNA]</scope>
    <source>
        <strain evidence="1 2">CV839-15</strain>
    </source>
</reference>
<proteinExistence type="predicted"/>
<sequence>MIICDKTCSGRMMLLCGQLFAGCGVNAYPRGEVKEKGQREAGL</sequence>
<protein>
    <recommendedName>
        <fullName evidence="3">Lipoprotein</fullName>
    </recommendedName>
</protein>
<dbReference type="AlphaFoldDB" id="A0A2H4TVD4"/>
<accession>A0A2H4TVD4</accession>
<organism evidence="1 2">
    <name type="scientific">Escherichia coli</name>
    <dbReference type="NCBI Taxonomy" id="562"/>
    <lineage>
        <taxon>Bacteria</taxon>
        <taxon>Pseudomonadati</taxon>
        <taxon>Pseudomonadota</taxon>
        <taxon>Gammaproteobacteria</taxon>
        <taxon>Enterobacterales</taxon>
        <taxon>Enterobacteriaceae</taxon>
        <taxon>Escherichia</taxon>
    </lineage>
</organism>
<evidence type="ECO:0000313" key="1">
    <source>
        <dbReference type="EMBL" id="ATZ33498.1"/>
    </source>
</evidence>